<accession>A0A7W9SZT9</accession>
<organism evidence="1 2">
    <name type="scientific">Hymenobacter luteus</name>
    <dbReference type="NCBI Taxonomy" id="1411122"/>
    <lineage>
        <taxon>Bacteria</taxon>
        <taxon>Pseudomonadati</taxon>
        <taxon>Bacteroidota</taxon>
        <taxon>Cytophagia</taxon>
        <taxon>Cytophagales</taxon>
        <taxon>Hymenobacteraceae</taxon>
        <taxon>Hymenobacter</taxon>
    </lineage>
</organism>
<reference evidence="1 2" key="1">
    <citation type="submission" date="2020-08" db="EMBL/GenBank/DDBJ databases">
        <title>Genomic Encyclopedia of Type Strains, Phase IV (KMG-IV): sequencing the most valuable type-strain genomes for metagenomic binning, comparative biology and taxonomic classification.</title>
        <authorList>
            <person name="Goeker M."/>
        </authorList>
    </citation>
    <scope>NUCLEOTIDE SEQUENCE [LARGE SCALE GENOMIC DNA]</scope>
    <source>
        <strain evidence="1 2">DSM 26718</strain>
    </source>
</reference>
<dbReference type="InterPro" id="IPR007298">
    <property type="entry name" value="Cu-R_lipoprotein_NlpE"/>
</dbReference>
<dbReference type="AlphaFoldDB" id="A0A7W9SZT9"/>
<gene>
    <name evidence="1" type="ORF">HNQ93_001808</name>
</gene>
<dbReference type="RefSeq" id="WP_183402887.1">
    <property type="nucleotide sequence ID" value="NZ_JACHGG010000002.1"/>
</dbReference>
<evidence type="ECO:0000313" key="1">
    <source>
        <dbReference type="EMBL" id="MBB6058962.1"/>
    </source>
</evidence>
<keyword evidence="2" id="KW-1185">Reference proteome</keyword>
<evidence type="ECO:0000313" key="2">
    <source>
        <dbReference type="Proteomes" id="UP000532746"/>
    </source>
</evidence>
<dbReference type="InterPro" id="IPR043176">
    <property type="entry name" value="NlpE_N_sf"/>
</dbReference>
<dbReference type="Pfam" id="PF04170">
    <property type="entry name" value="NlpE"/>
    <property type="match status" value="1"/>
</dbReference>
<dbReference type="Gene3D" id="2.40.128.300">
    <property type="match status" value="1"/>
</dbReference>
<proteinExistence type="predicted"/>
<dbReference type="Proteomes" id="UP000532746">
    <property type="component" value="Unassembled WGS sequence"/>
</dbReference>
<dbReference type="EMBL" id="JACHGG010000002">
    <property type="protein sequence ID" value="MBB6058962.1"/>
    <property type="molecule type" value="Genomic_DNA"/>
</dbReference>
<protein>
    <submittedName>
        <fullName evidence="1">Uncharacterized protein</fullName>
    </submittedName>
</protein>
<sequence>MKLLICSGLAATLLLAPDPVQVYEGGRPRYSGITLTLHSDSTFTYSSWYHHSKGVLKDKGTWQRKGNYLVLNSRRQKPKGFFNKEYFRVKGDTIKLYSKEDSIKDYDFYRCYYTLLLQRPTK</sequence>
<name>A0A7W9SZT9_9BACT</name>
<comment type="caution">
    <text evidence="1">The sequence shown here is derived from an EMBL/GenBank/DDBJ whole genome shotgun (WGS) entry which is preliminary data.</text>
</comment>